<dbReference type="Pfam" id="PF12171">
    <property type="entry name" value="zf-C2H2_jaz"/>
    <property type="match status" value="1"/>
</dbReference>
<evidence type="ECO:0000256" key="1">
    <source>
        <dbReference type="ARBA" id="ARBA00022723"/>
    </source>
</evidence>
<dbReference type="PANTHER" id="PTHR44029">
    <property type="entry name" value="DNAJ HOMOLOG SUBFAMILY C MEMBER 21"/>
    <property type="match status" value="1"/>
</dbReference>
<evidence type="ECO:0000313" key="10">
    <source>
        <dbReference type="EMBL" id="PFX33919.1"/>
    </source>
</evidence>
<dbReference type="InterPro" id="IPR018253">
    <property type="entry name" value="DnaJ_domain_CS"/>
</dbReference>
<evidence type="ECO:0000256" key="5">
    <source>
        <dbReference type="PROSITE-ProRule" id="PRU00042"/>
    </source>
</evidence>
<dbReference type="InterPro" id="IPR036236">
    <property type="entry name" value="Znf_C2H2_sf"/>
</dbReference>
<dbReference type="AlphaFoldDB" id="A0A2B4SXL2"/>
<dbReference type="Gene3D" id="1.10.287.110">
    <property type="entry name" value="DnaJ domain"/>
    <property type="match status" value="1"/>
</dbReference>
<feature type="compositionally biased region" description="Acidic residues" evidence="7">
    <location>
        <begin position="481"/>
        <end position="490"/>
    </location>
</feature>
<feature type="domain" description="C2H2-type" evidence="9">
    <location>
        <begin position="296"/>
        <end position="325"/>
    </location>
</feature>
<dbReference type="SUPFAM" id="SSF57667">
    <property type="entry name" value="beta-beta-alpha zinc fingers"/>
    <property type="match status" value="1"/>
</dbReference>
<dbReference type="SUPFAM" id="SSF46565">
    <property type="entry name" value="Chaperone J-domain"/>
    <property type="match status" value="1"/>
</dbReference>
<dbReference type="GO" id="GO:0005737">
    <property type="term" value="C:cytoplasm"/>
    <property type="evidence" value="ECO:0007669"/>
    <property type="project" value="TreeGrafter"/>
</dbReference>
<dbReference type="InterPro" id="IPR013087">
    <property type="entry name" value="Znf_C2H2_type"/>
</dbReference>
<dbReference type="GO" id="GO:0003676">
    <property type="term" value="F:nucleic acid binding"/>
    <property type="evidence" value="ECO:0007669"/>
    <property type="project" value="InterPro"/>
</dbReference>
<protein>
    <recommendedName>
        <fullName evidence="4">DnaJ homolog subfamily C member 21</fullName>
    </recommendedName>
</protein>
<dbReference type="GO" id="GO:0008270">
    <property type="term" value="F:zinc ion binding"/>
    <property type="evidence" value="ECO:0007669"/>
    <property type="project" value="UniProtKB-KW"/>
</dbReference>
<proteinExistence type="predicted"/>
<feature type="domain" description="J" evidence="8">
    <location>
        <begin position="4"/>
        <end position="70"/>
    </location>
</feature>
<dbReference type="InterPro" id="IPR054076">
    <property type="entry name" value="ZUO1-like_ZHD"/>
</dbReference>
<dbReference type="CDD" id="cd06257">
    <property type="entry name" value="DnaJ"/>
    <property type="match status" value="1"/>
</dbReference>
<feature type="compositionally biased region" description="Basic and acidic residues" evidence="7">
    <location>
        <begin position="441"/>
        <end position="458"/>
    </location>
</feature>
<organism evidence="10 11">
    <name type="scientific">Stylophora pistillata</name>
    <name type="common">Smooth cauliflower coral</name>
    <dbReference type="NCBI Taxonomy" id="50429"/>
    <lineage>
        <taxon>Eukaryota</taxon>
        <taxon>Metazoa</taxon>
        <taxon>Cnidaria</taxon>
        <taxon>Anthozoa</taxon>
        <taxon>Hexacorallia</taxon>
        <taxon>Scleractinia</taxon>
        <taxon>Astrocoeniina</taxon>
        <taxon>Pocilloporidae</taxon>
        <taxon>Stylophora</taxon>
    </lineage>
</organism>
<accession>A0A2B4SXL2</accession>
<feature type="compositionally biased region" description="Polar residues" evidence="7">
    <location>
        <begin position="494"/>
        <end position="506"/>
    </location>
</feature>
<dbReference type="OrthoDB" id="552049at2759"/>
<dbReference type="SMART" id="SM00271">
    <property type="entry name" value="DnaJ"/>
    <property type="match status" value="1"/>
</dbReference>
<keyword evidence="6" id="KW-0175">Coiled coil</keyword>
<feature type="compositionally biased region" description="Basic and acidic residues" evidence="7">
    <location>
        <begin position="508"/>
        <end position="517"/>
    </location>
</feature>
<evidence type="ECO:0000256" key="7">
    <source>
        <dbReference type="SAM" id="MobiDB-lite"/>
    </source>
</evidence>
<dbReference type="EMBL" id="LSMT01000007">
    <property type="protein sequence ID" value="PFX33919.1"/>
    <property type="molecule type" value="Genomic_DNA"/>
</dbReference>
<dbReference type="SMART" id="SM00451">
    <property type="entry name" value="ZnF_U1"/>
    <property type="match status" value="1"/>
</dbReference>
<feature type="region of interest" description="Disordered" evidence="7">
    <location>
        <begin position="682"/>
        <end position="702"/>
    </location>
</feature>
<keyword evidence="3" id="KW-0862">Zinc</keyword>
<dbReference type="InterPro" id="IPR001623">
    <property type="entry name" value="DnaJ_domain"/>
</dbReference>
<evidence type="ECO:0000256" key="6">
    <source>
        <dbReference type="SAM" id="Coils"/>
    </source>
</evidence>
<dbReference type="InterPro" id="IPR003604">
    <property type="entry name" value="Matrin/U1-like-C_Znf_C2H2"/>
</dbReference>
<dbReference type="Pfam" id="PF21884">
    <property type="entry name" value="ZUO1-like_ZHD"/>
    <property type="match status" value="1"/>
</dbReference>
<name>A0A2B4SXL2_STYPI</name>
<feature type="compositionally biased region" description="Polar residues" evidence="7">
    <location>
        <begin position="518"/>
        <end position="527"/>
    </location>
</feature>
<reference evidence="11" key="1">
    <citation type="journal article" date="2017" name="bioRxiv">
        <title>Comparative analysis of the genomes of Stylophora pistillata and Acropora digitifera provides evidence for extensive differences between species of corals.</title>
        <authorList>
            <person name="Voolstra C.R."/>
            <person name="Li Y."/>
            <person name="Liew Y.J."/>
            <person name="Baumgarten S."/>
            <person name="Zoccola D."/>
            <person name="Flot J.-F."/>
            <person name="Tambutte S."/>
            <person name="Allemand D."/>
            <person name="Aranda M."/>
        </authorList>
    </citation>
    <scope>NUCLEOTIDE SEQUENCE [LARGE SCALE GENOMIC DNA]</scope>
</reference>
<dbReference type="InterPro" id="IPR022755">
    <property type="entry name" value="Znf_C2H2_jaz"/>
</dbReference>
<feature type="region of interest" description="Disordered" evidence="7">
    <location>
        <begin position="416"/>
        <end position="527"/>
    </location>
</feature>
<comment type="caution">
    <text evidence="10">The sequence shown here is derived from an EMBL/GenBank/DDBJ whole genome shotgun (WGS) entry which is preliminary data.</text>
</comment>
<evidence type="ECO:0000256" key="4">
    <source>
        <dbReference type="ARBA" id="ARBA00074367"/>
    </source>
</evidence>
<dbReference type="SMART" id="SM00355">
    <property type="entry name" value="ZnF_C2H2"/>
    <property type="match status" value="2"/>
</dbReference>
<dbReference type="FunFam" id="1.10.287.110:FF:000046">
    <property type="entry name" value="dnaJ homolog subfamily C member 21"/>
    <property type="match status" value="1"/>
</dbReference>
<dbReference type="PANTHER" id="PTHR44029:SF1">
    <property type="entry name" value="DNAJ HOMOLOG SUBFAMILY C MEMBER 21"/>
    <property type="match status" value="1"/>
</dbReference>
<dbReference type="PROSITE" id="PS50157">
    <property type="entry name" value="ZINC_FINGER_C2H2_2"/>
    <property type="match status" value="1"/>
</dbReference>
<dbReference type="Gene3D" id="3.30.160.60">
    <property type="entry name" value="Classic Zinc Finger"/>
    <property type="match status" value="1"/>
</dbReference>
<keyword evidence="1" id="KW-0479">Metal-binding</keyword>
<sequence length="702" mass="81356">MPRCCYEVLGVERDASDTEIKKSYRRLALKWHPDKNTDNSEESTRVFTEIQQAYEVLIDPQERAWYDKHREQIIRGGDDYVDNSINLMKYFSASVYCGFGDDEQGFYAVYTNVFKIITKEDAEFADGQDLDVPEFGTSTSDYEEVVQPFYAYWQSYSTLKSYVWLEKYDIREAPNRRVQRLMEKDNKKIRDAVKKERNEEVRALVKFVRKRDKRVKAYLELLREKDEERKRITEQKRLEALREREKMLKAYKEESWASLSGLEEDLVQMNVHLDSEFGRDNDIIDSQSDEEEVQQYYCVACDKAFKTEKALVNHEKSRKHKDKVAAIKREMADSEDIDELALLNGENGVNEYYDTRTESEYFSKRQHSVDETGTDFVSVGELDLMDSVDLSTMRIKGNNRYKVKVLHERKRALSGIGEGDLEGGGEEVEANNEESNGNEAKSGEREAHENIGNEKSEENVNEDDSRESLSNATTTTTTDIDNQETEDEKENLESQESGGDRQTTGAVTEKRKPKEGNKNSPQASKEPSANFFKCNVCQGSFPTRNKMFQHIKELGHALKLDTNREADDSQRQGKKKNKKKHCQRMFAQFTKPRLNMIHSILSCARHTIMVVKEFVEVKIVRRDAEQAAERRVQTRPISSSVRWSSPSCRTKVSEVEILQMKELRQDPFPPKHCAVLLPVEKSMKARQRGSSEERIRKDKKGT</sequence>
<gene>
    <name evidence="10" type="primary">DNAJC21</name>
    <name evidence="10" type="ORF">AWC38_SpisGene1149</name>
</gene>
<feature type="compositionally biased region" description="Basic and acidic residues" evidence="7">
    <location>
        <begin position="689"/>
        <end position="702"/>
    </location>
</feature>
<feature type="compositionally biased region" description="Acidic residues" evidence="7">
    <location>
        <begin position="419"/>
        <end position="432"/>
    </location>
</feature>
<dbReference type="PROSITE" id="PS00636">
    <property type="entry name" value="DNAJ_1"/>
    <property type="match status" value="1"/>
</dbReference>
<keyword evidence="2 5" id="KW-0863">Zinc-finger</keyword>
<dbReference type="Pfam" id="PF00226">
    <property type="entry name" value="DnaJ"/>
    <property type="match status" value="1"/>
</dbReference>
<dbReference type="InterPro" id="IPR051964">
    <property type="entry name" value="Chaperone_stress_response"/>
</dbReference>
<dbReference type="PROSITE" id="PS50076">
    <property type="entry name" value="DNAJ_2"/>
    <property type="match status" value="1"/>
</dbReference>
<dbReference type="STRING" id="50429.A0A2B4SXL2"/>
<evidence type="ECO:0000259" key="8">
    <source>
        <dbReference type="PROSITE" id="PS50076"/>
    </source>
</evidence>
<dbReference type="PROSITE" id="PS00028">
    <property type="entry name" value="ZINC_FINGER_C2H2_1"/>
    <property type="match status" value="2"/>
</dbReference>
<dbReference type="PRINTS" id="PR00625">
    <property type="entry name" value="JDOMAIN"/>
</dbReference>
<dbReference type="InterPro" id="IPR036869">
    <property type="entry name" value="J_dom_sf"/>
</dbReference>
<evidence type="ECO:0000256" key="2">
    <source>
        <dbReference type="ARBA" id="ARBA00022771"/>
    </source>
</evidence>
<dbReference type="Proteomes" id="UP000225706">
    <property type="component" value="Unassembled WGS sequence"/>
</dbReference>
<evidence type="ECO:0000313" key="11">
    <source>
        <dbReference type="Proteomes" id="UP000225706"/>
    </source>
</evidence>
<keyword evidence="11" id="KW-1185">Reference proteome</keyword>
<evidence type="ECO:0000259" key="9">
    <source>
        <dbReference type="PROSITE" id="PS50157"/>
    </source>
</evidence>
<feature type="coiled-coil region" evidence="6">
    <location>
        <begin position="215"/>
        <end position="244"/>
    </location>
</feature>
<evidence type="ECO:0000256" key="3">
    <source>
        <dbReference type="ARBA" id="ARBA00022833"/>
    </source>
</evidence>